<dbReference type="InterPro" id="IPR011546">
    <property type="entry name" value="Pept_M41_FtsH_extracell"/>
</dbReference>
<comment type="similarity">
    <text evidence="3">In the N-terminal section; belongs to the AAA ATPase family.</text>
</comment>
<reference evidence="19 20" key="1">
    <citation type="submission" date="2018-05" db="EMBL/GenBank/DDBJ databases">
        <title>Genomic Encyclopedia of Type Strains, Phase IV (KMG-IV): sequencing the most valuable type-strain genomes for metagenomic binning, comparative biology and taxonomic classification.</title>
        <authorList>
            <person name="Goeker M."/>
        </authorList>
    </citation>
    <scope>NUCLEOTIDE SEQUENCE [LARGE SCALE GENOMIC DNA]</scope>
    <source>
        <strain evidence="19 20">DSM 28579</strain>
    </source>
</reference>
<comment type="similarity">
    <text evidence="16">Belongs to the AAA ATPase family.</text>
</comment>
<dbReference type="SUPFAM" id="SSF52540">
    <property type="entry name" value="P-loop containing nucleoside triphosphate hydrolases"/>
    <property type="match status" value="1"/>
</dbReference>
<sequence length="740" mass="82475">MAENKKPEQNKPFKNLFPQGGNDGKKTPRFNFYWIYGLLMLLIIASFLMGGDSQTEEVSWQKLSEIIQKGDAEKITVIKNRGIAKIYLTKESREDYPNATKGSRFSTQSQPEFIKKFGTLKHFEEKFDELKESLPEDKIIEPSYEEESDWFSGFLIGVLPIAIIIIFWIYMMRRMSGGAGGGAGGGGGIFSVGKSKAKLFDKESKINVSFKDVAGLAEAKQEIEEIVAFLKHPDRYTKLGGKIPKGALLVGPPGTGKTLLAKAVAGEADVPFFSMSGSDFVEMFVGVGASRVRDLFRQAKAKAPCIIFIDEIDAIGRARGKNPNMGSNDERENTLNQLLTEMDGFDTNSGVIILAATNRADMLDSALMRAGRFDRQIHIDLPNLKEREEIFKVHLRPLKLGADVDVKFLAKQTPGFSGADIANVCNEAALIAARGKKNEVTKQDFLDAVDRIIGGLERKSHVITESEKRRIAYHEAGHATISWLLEHAHPLVKVTIVPRGKALGAAWYLPEERQITTKEQLLDEMCAVLGGRAAEENVFGNISTGAQNDLEKVTKQAYAMISIYGMSPVVGNFSYYDSTGQSDYSFSKPYSEETAQKIDAEAKKMIEKSYERAKKILADNAEGHEKLAKLLLEKEVVFSEDLEQIFGKREFNKETLKDKKDTNLIANAMDKDWITVYEANKRYQVELMKNHLDTAGIESIIIDQTDSSFAGTVGELFEAQLKVLKEDEQNARDILKKYNE</sequence>
<keyword evidence="12 15" id="KW-0482">Metalloprotease</keyword>
<evidence type="ECO:0000256" key="16">
    <source>
        <dbReference type="RuleBase" id="RU003651"/>
    </source>
</evidence>
<comment type="similarity">
    <text evidence="14 15">In the central section; belongs to the AAA ATPase family.</text>
</comment>
<dbReference type="InterPro" id="IPR018551">
    <property type="entry name" value="DUF2007"/>
</dbReference>
<keyword evidence="13 15" id="KW-0472">Membrane</keyword>
<feature type="binding site" evidence="15">
    <location>
        <position position="478"/>
    </location>
    <ligand>
        <name>Zn(2+)</name>
        <dbReference type="ChEBI" id="CHEBI:29105"/>
        <note>catalytic</note>
    </ligand>
</feature>
<feature type="binding site" evidence="15">
    <location>
        <begin position="251"/>
        <end position="258"/>
    </location>
    <ligand>
        <name>ATP</name>
        <dbReference type="ChEBI" id="CHEBI:30616"/>
    </ligand>
</feature>
<evidence type="ECO:0000256" key="15">
    <source>
        <dbReference type="HAMAP-Rule" id="MF_01458"/>
    </source>
</evidence>
<keyword evidence="20" id="KW-1185">Reference proteome</keyword>
<dbReference type="NCBIfam" id="TIGR01241">
    <property type="entry name" value="FtsH_fam"/>
    <property type="match status" value="1"/>
</dbReference>
<evidence type="ECO:0000256" key="7">
    <source>
        <dbReference type="ARBA" id="ARBA00022741"/>
    </source>
</evidence>
<keyword evidence="19" id="KW-0131">Cell cycle</keyword>
<dbReference type="PANTHER" id="PTHR43655:SF2">
    <property type="entry name" value="AFG3 LIKE MATRIX AAA PEPTIDASE SUBUNIT 2, ISOFORM A"/>
    <property type="match status" value="1"/>
</dbReference>
<evidence type="ECO:0000256" key="8">
    <source>
        <dbReference type="ARBA" id="ARBA00022801"/>
    </source>
</evidence>
<dbReference type="GO" id="GO:0004176">
    <property type="term" value="F:ATP-dependent peptidase activity"/>
    <property type="evidence" value="ECO:0007669"/>
    <property type="project" value="InterPro"/>
</dbReference>
<dbReference type="GO" id="GO:0005886">
    <property type="term" value="C:plasma membrane"/>
    <property type="evidence" value="ECO:0007669"/>
    <property type="project" value="UniProtKB-SubCell"/>
</dbReference>
<dbReference type="InterPro" id="IPR050928">
    <property type="entry name" value="ATP-dep_Zn_Metalloprotease"/>
</dbReference>
<evidence type="ECO:0000256" key="11">
    <source>
        <dbReference type="ARBA" id="ARBA00022989"/>
    </source>
</evidence>
<dbReference type="Pfam" id="PF06480">
    <property type="entry name" value="FtsH_ext"/>
    <property type="match status" value="1"/>
</dbReference>
<dbReference type="PROSITE" id="PS00674">
    <property type="entry name" value="AAA"/>
    <property type="match status" value="1"/>
</dbReference>
<dbReference type="InterPro" id="IPR037219">
    <property type="entry name" value="Peptidase_M41-like"/>
</dbReference>
<dbReference type="GO" id="GO:0016887">
    <property type="term" value="F:ATP hydrolysis activity"/>
    <property type="evidence" value="ECO:0007669"/>
    <property type="project" value="UniProtKB-UniRule"/>
</dbReference>
<dbReference type="Gene3D" id="1.10.8.60">
    <property type="match status" value="1"/>
</dbReference>
<dbReference type="Proteomes" id="UP000251835">
    <property type="component" value="Unassembled WGS sequence"/>
</dbReference>
<dbReference type="InterPro" id="IPR003959">
    <property type="entry name" value="ATPase_AAA_core"/>
</dbReference>
<evidence type="ECO:0000313" key="19">
    <source>
        <dbReference type="EMBL" id="PVX49876.1"/>
    </source>
</evidence>
<keyword evidence="7 15" id="KW-0547">Nucleotide-binding</keyword>
<dbReference type="InterPro" id="IPR003593">
    <property type="entry name" value="AAA+_ATPase"/>
</dbReference>
<keyword evidence="15" id="KW-1003">Cell membrane</keyword>
<dbReference type="GO" id="GO:0005524">
    <property type="term" value="F:ATP binding"/>
    <property type="evidence" value="ECO:0007669"/>
    <property type="project" value="UniProtKB-UniRule"/>
</dbReference>
<dbReference type="InterPro" id="IPR041569">
    <property type="entry name" value="AAA_lid_3"/>
</dbReference>
<evidence type="ECO:0000256" key="14">
    <source>
        <dbReference type="ARBA" id="ARBA00061570"/>
    </source>
</evidence>
<evidence type="ECO:0000256" key="4">
    <source>
        <dbReference type="ARBA" id="ARBA00022670"/>
    </source>
</evidence>
<dbReference type="InterPro" id="IPR005936">
    <property type="entry name" value="FtsH"/>
</dbReference>
<comment type="function">
    <text evidence="15">Acts as a processive, ATP-dependent zinc metallopeptidase for both cytoplasmic and membrane proteins. Plays a role in the quality control of integral membrane proteins.</text>
</comment>
<dbReference type="GO" id="GO:0051301">
    <property type="term" value="P:cell division"/>
    <property type="evidence" value="ECO:0007669"/>
    <property type="project" value="UniProtKB-KW"/>
</dbReference>
<comment type="cofactor">
    <cofactor evidence="15">
        <name>Zn(2+)</name>
        <dbReference type="ChEBI" id="CHEBI:29105"/>
    </cofactor>
    <text evidence="15">Binds 1 zinc ion per subunit.</text>
</comment>
<dbReference type="Gene3D" id="1.20.58.760">
    <property type="entry name" value="Peptidase M41"/>
    <property type="match status" value="1"/>
</dbReference>
<feature type="transmembrane region" description="Helical" evidence="15">
    <location>
        <begin position="32"/>
        <end position="50"/>
    </location>
</feature>
<dbReference type="HAMAP" id="MF_01458">
    <property type="entry name" value="FtsH"/>
    <property type="match status" value="1"/>
</dbReference>
<keyword evidence="10 15" id="KW-0067">ATP-binding</keyword>
<dbReference type="Gene3D" id="3.30.70.790">
    <property type="entry name" value="UreE, C-terminal domain"/>
    <property type="match status" value="1"/>
</dbReference>
<evidence type="ECO:0000256" key="6">
    <source>
        <dbReference type="ARBA" id="ARBA00022723"/>
    </source>
</evidence>
<evidence type="ECO:0000313" key="20">
    <source>
        <dbReference type="Proteomes" id="UP000251835"/>
    </source>
</evidence>
<comment type="subcellular location">
    <subcellularLocation>
        <location evidence="15">Cell membrane</location>
        <topology evidence="15">Multi-pass membrane protein</topology>
        <orientation evidence="15">Cytoplasmic side</orientation>
    </subcellularLocation>
    <subcellularLocation>
        <location evidence="1">Membrane</location>
        <topology evidence="1">Multi-pass membrane protein</topology>
    </subcellularLocation>
</comment>
<dbReference type="Pfam" id="PF01434">
    <property type="entry name" value="Peptidase_M41"/>
    <property type="match status" value="1"/>
</dbReference>
<feature type="compositionally biased region" description="Basic and acidic residues" evidence="17">
    <location>
        <begin position="1"/>
        <end position="11"/>
    </location>
</feature>
<protein>
    <recommendedName>
        <fullName evidence="15">ATP-dependent zinc metalloprotease FtsH</fullName>
        <ecNumber evidence="15">3.4.24.-</ecNumber>
    </recommendedName>
</protein>
<accession>A0A7L4UMM7</accession>
<keyword evidence="6 15" id="KW-0479">Metal-binding</keyword>
<dbReference type="CDD" id="cd19501">
    <property type="entry name" value="RecA-like_FtsH"/>
    <property type="match status" value="1"/>
</dbReference>
<evidence type="ECO:0000256" key="13">
    <source>
        <dbReference type="ARBA" id="ARBA00023136"/>
    </source>
</evidence>
<dbReference type="SMART" id="SM00382">
    <property type="entry name" value="AAA"/>
    <property type="match status" value="1"/>
</dbReference>
<dbReference type="GO" id="GO:0006508">
    <property type="term" value="P:proteolysis"/>
    <property type="evidence" value="ECO:0007669"/>
    <property type="project" value="UniProtKB-KW"/>
</dbReference>
<dbReference type="GO" id="GO:0004222">
    <property type="term" value="F:metalloendopeptidase activity"/>
    <property type="evidence" value="ECO:0007669"/>
    <property type="project" value="InterPro"/>
</dbReference>
<feature type="binding site" evidence="15">
    <location>
        <position position="474"/>
    </location>
    <ligand>
        <name>Zn(2+)</name>
        <dbReference type="ChEBI" id="CHEBI:29105"/>
        <note>catalytic</note>
    </ligand>
</feature>
<dbReference type="PANTHER" id="PTHR43655">
    <property type="entry name" value="ATP-DEPENDENT PROTEASE"/>
    <property type="match status" value="1"/>
</dbReference>
<dbReference type="EMBL" id="QENZ01000005">
    <property type="protein sequence ID" value="PVX49876.1"/>
    <property type="molecule type" value="Genomic_DNA"/>
</dbReference>
<dbReference type="InterPro" id="IPR011322">
    <property type="entry name" value="N-reg_PII-like_a/b"/>
</dbReference>
<organism evidence="19 20">
    <name type="scientific">Balneicella halophila</name>
    <dbReference type="NCBI Taxonomy" id="1537566"/>
    <lineage>
        <taxon>Bacteria</taxon>
        <taxon>Pseudomonadati</taxon>
        <taxon>Bacteroidota</taxon>
        <taxon>Bacteroidia</taxon>
        <taxon>Bacteroidales</taxon>
        <taxon>Balneicellaceae</taxon>
        <taxon>Balneicella</taxon>
    </lineage>
</organism>
<name>A0A7L4UMM7_BALHA</name>
<evidence type="ECO:0000256" key="3">
    <source>
        <dbReference type="ARBA" id="ARBA00010550"/>
    </source>
</evidence>
<dbReference type="Gene3D" id="3.40.50.300">
    <property type="entry name" value="P-loop containing nucleotide triphosphate hydrolases"/>
    <property type="match status" value="1"/>
</dbReference>
<evidence type="ECO:0000256" key="5">
    <source>
        <dbReference type="ARBA" id="ARBA00022692"/>
    </source>
</evidence>
<keyword evidence="11 15" id="KW-1133">Transmembrane helix</keyword>
<feature type="region of interest" description="Disordered" evidence="17">
    <location>
        <begin position="1"/>
        <end position="22"/>
    </location>
</feature>
<comment type="similarity">
    <text evidence="2 15">In the C-terminal section; belongs to the peptidase M41 family.</text>
</comment>
<feature type="transmembrane region" description="Helical" evidence="15">
    <location>
        <begin position="150"/>
        <end position="170"/>
    </location>
</feature>
<dbReference type="GO" id="GO:0008270">
    <property type="term" value="F:zinc ion binding"/>
    <property type="evidence" value="ECO:0007669"/>
    <property type="project" value="UniProtKB-UniRule"/>
</dbReference>
<dbReference type="SUPFAM" id="SSF54913">
    <property type="entry name" value="GlnB-like"/>
    <property type="match status" value="1"/>
</dbReference>
<dbReference type="FunFam" id="3.40.50.300:FF:000001">
    <property type="entry name" value="ATP-dependent zinc metalloprotease FtsH"/>
    <property type="match status" value="1"/>
</dbReference>
<feature type="binding site" evidence="15">
    <location>
        <position position="549"/>
    </location>
    <ligand>
        <name>Zn(2+)</name>
        <dbReference type="ChEBI" id="CHEBI:29105"/>
        <note>catalytic</note>
    </ligand>
</feature>
<evidence type="ECO:0000256" key="1">
    <source>
        <dbReference type="ARBA" id="ARBA00004141"/>
    </source>
</evidence>
<feature type="domain" description="AAA+ ATPase" evidence="18">
    <location>
        <begin position="243"/>
        <end position="383"/>
    </location>
</feature>
<dbReference type="FunFam" id="1.10.8.60:FF:000001">
    <property type="entry name" value="ATP-dependent zinc metalloprotease FtsH"/>
    <property type="match status" value="1"/>
</dbReference>
<evidence type="ECO:0000256" key="17">
    <source>
        <dbReference type="SAM" id="MobiDB-lite"/>
    </source>
</evidence>
<comment type="caution">
    <text evidence="19">The sequence shown here is derived from an EMBL/GenBank/DDBJ whole genome shotgun (WGS) entry which is preliminary data.</text>
</comment>
<dbReference type="AlphaFoldDB" id="A0A7L4UMM7"/>
<dbReference type="Pfam" id="PF09413">
    <property type="entry name" value="DUF2007"/>
    <property type="match status" value="1"/>
</dbReference>
<keyword evidence="4 15" id="KW-0645">Protease</keyword>
<comment type="subunit">
    <text evidence="15">Homohexamer.</text>
</comment>
<evidence type="ECO:0000256" key="10">
    <source>
        <dbReference type="ARBA" id="ARBA00022840"/>
    </source>
</evidence>
<dbReference type="OrthoDB" id="9809379at2"/>
<keyword evidence="5 15" id="KW-0812">Transmembrane</keyword>
<dbReference type="InterPro" id="IPR000642">
    <property type="entry name" value="Peptidase_M41"/>
</dbReference>
<keyword evidence="8 15" id="KW-0378">Hydrolase</keyword>
<evidence type="ECO:0000256" key="2">
    <source>
        <dbReference type="ARBA" id="ARBA00010044"/>
    </source>
</evidence>
<dbReference type="Gene3D" id="3.40.1690.20">
    <property type="match status" value="1"/>
</dbReference>
<keyword evidence="19" id="KW-0132">Cell division</keyword>
<evidence type="ECO:0000256" key="12">
    <source>
        <dbReference type="ARBA" id="ARBA00023049"/>
    </source>
</evidence>
<dbReference type="SUPFAM" id="SSF140990">
    <property type="entry name" value="FtsH protease domain-like"/>
    <property type="match status" value="1"/>
</dbReference>
<dbReference type="GO" id="GO:0030163">
    <property type="term" value="P:protein catabolic process"/>
    <property type="evidence" value="ECO:0007669"/>
    <property type="project" value="UniProtKB-UniRule"/>
</dbReference>
<dbReference type="Pfam" id="PF17862">
    <property type="entry name" value="AAA_lid_3"/>
    <property type="match status" value="1"/>
</dbReference>
<proteinExistence type="inferred from homology"/>
<dbReference type="Pfam" id="PF00004">
    <property type="entry name" value="AAA"/>
    <property type="match status" value="1"/>
</dbReference>
<gene>
    <name evidence="15" type="primary">ftsH</name>
    <name evidence="19" type="ORF">C7377_1514</name>
</gene>
<evidence type="ECO:0000256" key="9">
    <source>
        <dbReference type="ARBA" id="ARBA00022833"/>
    </source>
</evidence>
<dbReference type="EC" id="3.4.24.-" evidence="15"/>
<keyword evidence="9 15" id="KW-0862">Zinc</keyword>
<dbReference type="FunFam" id="1.20.58.760:FF:000003">
    <property type="entry name" value="AFG3-like AAA ATPase 2"/>
    <property type="match status" value="1"/>
</dbReference>
<dbReference type="InterPro" id="IPR027417">
    <property type="entry name" value="P-loop_NTPase"/>
</dbReference>
<feature type="active site" evidence="15">
    <location>
        <position position="475"/>
    </location>
</feature>
<evidence type="ECO:0000259" key="18">
    <source>
        <dbReference type="SMART" id="SM00382"/>
    </source>
</evidence>
<dbReference type="InterPro" id="IPR003960">
    <property type="entry name" value="ATPase_AAA_CS"/>
</dbReference>
<dbReference type="RefSeq" id="WP_116496739.1">
    <property type="nucleotide sequence ID" value="NZ_QENZ01000005.1"/>
</dbReference>